<evidence type="ECO:0000313" key="2">
    <source>
        <dbReference type="EMBL" id="CAG8698657.1"/>
    </source>
</evidence>
<evidence type="ECO:0000256" key="1">
    <source>
        <dbReference type="SAM" id="MobiDB-lite"/>
    </source>
</evidence>
<comment type="caution">
    <text evidence="2">The sequence shown here is derived from an EMBL/GenBank/DDBJ whole genome shotgun (WGS) entry which is preliminary data.</text>
</comment>
<reference evidence="2" key="1">
    <citation type="submission" date="2021-06" db="EMBL/GenBank/DDBJ databases">
        <authorList>
            <person name="Kallberg Y."/>
            <person name="Tangrot J."/>
            <person name="Rosling A."/>
        </authorList>
    </citation>
    <scope>NUCLEOTIDE SEQUENCE</scope>
    <source>
        <strain evidence="2">FL130A</strain>
    </source>
</reference>
<gene>
    <name evidence="2" type="ORF">ALEPTO_LOCUS11483</name>
</gene>
<protein>
    <submittedName>
        <fullName evidence="2">4611_t:CDS:1</fullName>
    </submittedName>
</protein>
<name>A0A9N9HNZ2_9GLOM</name>
<keyword evidence="3" id="KW-1185">Reference proteome</keyword>
<dbReference type="AlphaFoldDB" id="A0A9N9HNZ2"/>
<dbReference type="EMBL" id="CAJVPS010018782">
    <property type="protein sequence ID" value="CAG8698657.1"/>
    <property type="molecule type" value="Genomic_DNA"/>
</dbReference>
<proteinExistence type="predicted"/>
<feature type="region of interest" description="Disordered" evidence="1">
    <location>
        <begin position="178"/>
        <end position="203"/>
    </location>
</feature>
<organism evidence="2 3">
    <name type="scientific">Ambispora leptoticha</name>
    <dbReference type="NCBI Taxonomy" id="144679"/>
    <lineage>
        <taxon>Eukaryota</taxon>
        <taxon>Fungi</taxon>
        <taxon>Fungi incertae sedis</taxon>
        <taxon>Mucoromycota</taxon>
        <taxon>Glomeromycotina</taxon>
        <taxon>Glomeromycetes</taxon>
        <taxon>Archaeosporales</taxon>
        <taxon>Ambisporaceae</taxon>
        <taxon>Ambispora</taxon>
    </lineage>
</organism>
<feature type="non-terminal residue" evidence="2">
    <location>
        <position position="221"/>
    </location>
</feature>
<evidence type="ECO:0000313" key="3">
    <source>
        <dbReference type="Proteomes" id="UP000789508"/>
    </source>
</evidence>
<accession>A0A9N9HNZ2</accession>
<sequence>MESQKEKRETDTDKHYEEINNLIPETEITLFSGDFSPKSTRKKYEDYIDGTKDHVYMITHHIVHHRVEIPNVVVPKYPAATTPPPRLTFQQKVKRQIRRALERFFSWFRQFENVVEEKIHSASDQVNEAITDVKDSDHAEEKFSDAAHSATDKIMSKYDIDNVVKAFEKIKYADNESKVANESDNTNRKTQNLDENPNEIMRSSYEKVFKTAKERAKRVAN</sequence>
<dbReference type="Proteomes" id="UP000789508">
    <property type="component" value="Unassembled WGS sequence"/>
</dbReference>
<feature type="compositionally biased region" description="Basic and acidic residues" evidence="1">
    <location>
        <begin position="178"/>
        <end position="187"/>
    </location>
</feature>